<evidence type="ECO:0000313" key="11">
    <source>
        <dbReference type="EMBL" id="KAK2068119.1"/>
    </source>
</evidence>
<dbReference type="InterPro" id="IPR037019">
    <property type="entry name" value="Glyco_hydro_7_sf"/>
</dbReference>
<evidence type="ECO:0000256" key="9">
    <source>
        <dbReference type="RuleBase" id="RU361164"/>
    </source>
</evidence>
<evidence type="ECO:0000256" key="1">
    <source>
        <dbReference type="ARBA" id="ARBA00000966"/>
    </source>
</evidence>
<dbReference type="PANTHER" id="PTHR33753:SF1">
    <property type="entry name" value="ENDO-BETA-1,4-GLUCANASE CELB"/>
    <property type="match status" value="1"/>
</dbReference>
<feature type="chain" id="PRO_5042008212" description="Glucanase" evidence="10">
    <location>
        <begin position="27"/>
        <end position="415"/>
    </location>
</feature>
<dbReference type="Pfam" id="PF00840">
    <property type="entry name" value="Glyco_hydro_7"/>
    <property type="match status" value="1"/>
</dbReference>
<keyword evidence="3 9" id="KW-0378">Hydrolase</keyword>
<proteinExistence type="inferred from homology"/>
<reference evidence="11" key="1">
    <citation type="journal article" date="2023" name="Mol. Plant Microbe Interact.">
        <title>Elucidating the Obligate Nature and Biological Capacity of an Invasive Fungal Corn Pathogen.</title>
        <authorList>
            <person name="MacCready J.S."/>
            <person name="Roggenkamp E.M."/>
            <person name="Gdanetz K."/>
            <person name="Chilvers M.I."/>
        </authorList>
    </citation>
    <scope>NUCLEOTIDE SEQUENCE</scope>
    <source>
        <strain evidence="11">PM02</strain>
    </source>
</reference>
<keyword evidence="6" id="KW-0119">Carbohydrate metabolism</keyword>
<keyword evidence="5" id="KW-0325">Glycoprotein</keyword>
<keyword evidence="4 9" id="KW-0136">Cellulose degradation</keyword>
<evidence type="ECO:0000256" key="3">
    <source>
        <dbReference type="ARBA" id="ARBA00022801"/>
    </source>
</evidence>
<dbReference type="Proteomes" id="UP001217918">
    <property type="component" value="Unassembled WGS sequence"/>
</dbReference>
<comment type="caution">
    <text evidence="11">The sequence shown here is derived from an EMBL/GenBank/DDBJ whole genome shotgun (WGS) entry which is preliminary data.</text>
</comment>
<evidence type="ECO:0000256" key="6">
    <source>
        <dbReference type="ARBA" id="ARBA00023277"/>
    </source>
</evidence>
<sequence length="415" mass="42658">MTPQAQHHWKSALLAAAVTMALLAAGQQIGTDTPEAHPPLTTYRCTKSGGCVAQATSLVLDWHYRRVHTAAGASCLTSDGRLNASLCGSSDACYANCFVEGIPSYAAAGVTTNGDALTLRQYMPAANGSVSKAAPRVYLLDAAGRDYADLRLLGQEISFDFDASALPCGENGALYLSAMSATGGRSATNPGGAAYGAAYCDAQCPVIPWFNGSVNTAGAGFCCDEMDLMEGNGVAQAFTPHPCVAPGAGTDGCDKAGCGFNPYGQGAPGFYGPGKTLDSMRPFTVTTRFLPGADGALATIERVYTQDGRTLASARSGQDAITTTWCAAQDGAAAANGGLPVMGEALARGMVLIFSIWNDPGQDMNWLDSGDAGPCNASDGDPATIEQQTPGTHVVFSNIRWGDIGSTTGNRTSRA</sequence>
<dbReference type="InterPro" id="IPR001722">
    <property type="entry name" value="Glyco_hydro_7"/>
</dbReference>
<dbReference type="PANTHER" id="PTHR33753">
    <property type="entry name" value="1,4-BETA-D-GLUCAN CELLOBIOHYDROLASE B"/>
    <property type="match status" value="1"/>
</dbReference>
<evidence type="ECO:0000256" key="2">
    <source>
        <dbReference type="ARBA" id="ARBA00006044"/>
    </source>
</evidence>
<evidence type="ECO:0000256" key="7">
    <source>
        <dbReference type="ARBA" id="ARBA00023295"/>
    </source>
</evidence>
<dbReference type="Gene3D" id="2.70.100.10">
    <property type="entry name" value="Glycoside hydrolase, family 7, domain"/>
    <property type="match status" value="1"/>
</dbReference>
<organism evidence="11 12">
    <name type="scientific">Phyllachora maydis</name>
    <dbReference type="NCBI Taxonomy" id="1825666"/>
    <lineage>
        <taxon>Eukaryota</taxon>
        <taxon>Fungi</taxon>
        <taxon>Dikarya</taxon>
        <taxon>Ascomycota</taxon>
        <taxon>Pezizomycotina</taxon>
        <taxon>Sordariomycetes</taxon>
        <taxon>Sordariomycetidae</taxon>
        <taxon>Phyllachorales</taxon>
        <taxon>Phyllachoraceae</taxon>
        <taxon>Phyllachora</taxon>
    </lineage>
</organism>
<comment type="catalytic activity">
    <reaction evidence="1">
        <text>Endohydrolysis of (1-&gt;4)-beta-D-glucosidic linkages in cellulose, lichenin and cereal beta-D-glucans.</text>
        <dbReference type="EC" id="3.2.1.4"/>
    </reaction>
</comment>
<evidence type="ECO:0000256" key="4">
    <source>
        <dbReference type="ARBA" id="ARBA00023001"/>
    </source>
</evidence>
<dbReference type="PRINTS" id="PR00734">
    <property type="entry name" value="GLHYDRLASE7"/>
</dbReference>
<dbReference type="EMBL" id="JAQQPM010000002">
    <property type="protein sequence ID" value="KAK2068119.1"/>
    <property type="molecule type" value="Genomic_DNA"/>
</dbReference>
<dbReference type="EC" id="3.2.1.-" evidence="9"/>
<dbReference type="GO" id="GO:0008810">
    <property type="term" value="F:cellulase activity"/>
    <property type="evidence" value="ECO:0007669"/>
    <property type="project" value="UniProtKB-EC"/>
</dbReference>
<keyword evidence="8 9" id="KW-0624">Polysaccharide degradation</keyword>
<protein>
    <recommendedName>
        <fullName evidence="9">Glucanase</fullName>
        <ecNumber evidence="9">3.2.1.-</ecNumber>
    </recommendedName>
</protein>
<gene>
    <name evidence="11" type="ORF">P8C59_002782</name>
</gene>
<name>A0AAD9HYW4_9PEZI</name>
<dbReference type="AlphaFoldDB" id="A0AAD9HYW4"/>
<evidence type="ECO:0000256" key="5">
    <source>
        <dbReference type="ARBA" id="ARBA00023180"/>
    </source>
</evidence>
<evidence type="ECO:0000256" key="10">
    <source>
        <dbReference type="SAM" id="SignalP"/>
    </source>
</evidence>
<dbReference type="GO" id="GO:0030245">
    <property type="term" value="P:cellulose catabolic process"/>
    <property type="evidence" value="ECO:0007669"/>
    <property type="project" value="UniProtKB-KW"/>
</dbReference>
<dbReference type="CDD" id="cd07999">
    <property type="entry name" value="GH7_CBH_EG"/>
    <property type="match status" value="1"/>
</dbReference>
<comment type="similarity">
    <text evidence="2 9">Belongs to the glycosyl hydrolase 7 (cellulase C) family.</text>
</comment>
<accession>A0AAD9HYW4</accession>
<evidence type="ECO:0000256" key="8">
    <source>
        <dbReference type="ARBA" id="ARBA00023326"/>
    </source>
</evidence>
<dbReference type="InterPro" id="IPR013320">
    <property type="entry name" value="ConA-like_dom_sf"/>
</dbReference>
<feature type="signal peptide" evidence="10">
    <location>
        <begin position="1"/>
        <end position="26"/>
    </location>
</feature>
<keyword evidence="12" id="KW-1185">Reference proteome</keyword>
<dbReference type="SUPFAM" id="SSF49899">
    <property type="entry name" value="Concanavalin A-like lectins/glucanases"/>
    <property type="match status" value="1"/>
</dbReference>
<evidence type="ECO:0000313" key="12">
    <source>
        <dbReference type="Proteomes" id="UP001217918"/>
    </source>
</evidence>
<keyword evidence="10" id="KW-0732">Signal</keyword>
<keyword evidence="7 9" id="KW-0326">Glycosidase</keyword>